<dbReference type="GO" id="GO:0019164">
    <property type="term" value="F:pyruvate synthase activity"/>
    <property type="evidence" value="ECO:0007669"/>
    <property type="project" value="UniProtKB-EC"/>
</dbReference>
<gene>
    <name evidence="14" type="ordered locus">Daes_1068</name>
</gene>
<keyword evidence="6 9" id="KW-0560">Oxidoreductase</keyword>
<feature type="binding site" evidence="10">
    <location>
        <position position="113"/>
    </location>
    <ligand>
        <name>pyruvate</name>
        <dbReference type="ChEBI" id="CHEBI:15361"/>
    </ligand>
</feature>
<keyword evidence="2 9" id="KW-0813">Transport</keyword>
<dbReference type="SUPFAM" id="SSF52518">
    <property type="entry name" value="Thiamin diphosphate-binding fold (THDP-binding)"/>
    <property type="match status" value="2"/>
</dbReference>
<dbReference type="EMBL" id="CP002431">
    <property type="protein sequence ID" value="ADU62084.1"/>
    <property type="molecule type" value="Genomic_DNA"/>
</dbReference>
<evidence type="ECO:0000256" key="6">
    <source>
        <dbReference type="ARBA" id="ARBA00023002"/>
    </source>
</evidence>
<dbReference type="Pfam" id="PF12838">
    <property type="entry name" value="Fer4_7"/>
    <property type="match status" value="1"/>
</dbReference>
<dbReference type="CDD" id="cd03377">
    <property type="entry name" value="TPP_PFOR_PNO"/>
    <property type="match status" value="1"/>
</dbReference>
<dbReference type="FunFam" id="3.40.50.920:FF:000007">
    <property type="entry name" value="Pyruvate:ferredoxin (Flavodoxin) oxidoreductase"/>
    <property type="match status" value="1"/>
</dbReference>
<evidence type="ECO:0000256" key="7">
    <source>
        <dbReference type="ARBA" id="ARBA00023004"/>
    </source>
</evidence>
<dbReference type="GO" id="GO:0051539">
    <property type="term" value="F:4 iron, 4 sulfur cluster binding"/>
    <property type="evidence" value="ECO:0007669"/>
    <property type="project" value="UniProtKB-KW"/>
</dbReference>
<dbReference type="InterPro" id="IPR037112">
    <property type="entry name" value="Pyrv-flavodox_OxR_EKR_sf"/>
</dbReference>
<dbReference type="FunFam" id="3.40.50.970:FF:000012">
    <property type="entry name" value="Pyruvate:ferredoxin (Flavodoxin) oxidoreductase"/>
    <property type="match status" value="1"/>
</dbReference>
<keyword evidence="3 12" id="KW-0004">4Fe-4S</keyword>
<reference evidence="14 15" key="2">
    <citation type="journal article" date="2014" name="Genome Announc.">
        <title>Complete Genome Sequence of the Subsurface, Mesophilic Sulfate-Reducing Bacterium Desulfovibrio aespoeensis Aspo-2.</title>
        <authorList>
            <person name="Pedersen K."/>
            <person name="Bengtsson A."/>
            <person name="Edlund J."/>
            <person name="Rabe L."/>
            <person name="Hazen T."/>
            <person name="Chakraborty R."/>
            <person name="Goodwin L."/>
            <person name="Shapiro N."/>
        </authorList>
    </citation>
    <scope>NUCLEOTIDE SEQUENCE [LARGE SCALE GENOMIC DNA]</scope>
    <source>
        <strain evidence="15">ATCC 700646 / DSM 10631 / Aspo-2</strain>
    </source>
</reference>
<feature type="binding site" evidence="10">
    <location>
        <position position="836"/>
    </location>
    <ligand>
        <name>thiamine diphosphate</name>
        <dbReference type="ChEBI" id="CHEBI:58937"/>
    </ligand>
</feature>
<dbReference type="Pfam" id="PF17147">
    <property type="entry name" value="PFOR_II"/>
    <property type="match status" value="1"/>
</dbReference>
<dbReference type="eggNOG" id="COG0674">
    <property type="taxonomic scope" value="Bacteria"/>
</dbReference>
<dbReference type="PROSITE" id="PS51379">
    <property type="entry name" value="4FE4S_FER_2"/>
    <property type="match status" value="2"/>
</dbReference>
<comment type="catalytic activity">
    <reaction evidence="9">
        <text>2 oxidized [2Fe-2S]-[ferredoxin] + pyruvate + CoA = 2 reduced [2Fe-2S]-[ferredoxin] + acetyl-CoA + CO2 + H(+)</text>
        <dbReference type="Rhea" id="RHEA:12765"/>
        <dbReference type="Rhea" id="RHEA-COMP:10000"/>
        <dbReference type="Rhea" id="RHEA-COMP:10001"/>
        <dbReference type="ChEBI" id="CHEBI:15361"/>
        <dbReference type="ChEBI" id="CHEBI:15378"/>
        <dbReference type="ChEBI" id="CHEBI:16526"/>
        <dbReference type="ChEBI" id="CHEBI:33737"/>
        <dbReference type="ChEBI" id="CHEBI:33738"/>
        <dbReference type="ChEBI" id="CHEBI:57287"/>
        <dbReference type="ChEBI" id="CHEBI:57288"/>
        <dbReference type="EC" id="1.2.7.1"/>
    </reaction>
</comment>
<dbReference type="eggNOG" id="COG1014">
    <property type="taxonomic scope" value="Bacteria"/>
</dbReference>
<dbReference type="InterPro" id="IPR009014">
    <property type="entry name" value="Transketo_C/PFOR_II"/>
</dbReference>
<dbReference type="InterPro" id="IPR011895">
    <property type="entry name" value="Pyrv_flavodox_OxRed"/>
</dbReference>
<evidence type="ECO:0000256" key="1">
    <source>
        <dbReference type="ARBA" id="ARBA00009032"/>
    </source>
</evidence>
<feature type="site" description="Important for catalytic activity" evidence="11">
    <location>
        <position position="113"/>
    </location>
</feature>
<dbReference type="Pfam" id="PF02775">
    <property type="entry name" value="TPP_enzyme_C"/>
    <property type="match status" value="1"/>
</dbReference>
<dbReference type="GO" id="GO:0022900">
    <property type="term" value="P:electron transport chain"/>
    <property type="evidence" value="ECO:0007669"/>
    <property type="project" value="InterPro"/>
</dbReference>
<dbReference type="Proteomes" id="UP000002191">
    <property type="component" value="Chromosome"/>
</dbReference>
<dbReference type="InterPro" id="IPR017900">
    <property type="entry name" value="4Fe4S_Fe_S_CS"/>
</dbReference>
<comment type="similarity">
    <text evidence="1 9">Belongs to the pyruvate:ferredoxin/flavodoxin oxidoreductase family.</text>
</comment>
<dbReference type="InterPro" id="IPR055168">
    <property type="entry name" value="Pyruv_OxRed_insertion"/>
</dbReference>
<feature type="binding site" evidence="12">
    <location>
        <position position="692"/>
    </location>
    <ligand>
        <name>[4Fe-4S] cluster</name>
        <dbReference type="ChEBI" id="CHEBI:49883"/>
        <label>1</label>
    </ligand>
</feature>
<keyword evidence="5 9" id="KW-0249">Electron transport</keyword>
<dbReference type="PANTHER" id="PTHR32154">
    <property type="entry name" value="PYRUVATE-FLAVODOXIN OXIDOREDUCTASE-RELATED"/>
    <property type="match status" value="1"/>
</dbReference>
<dbReference type="InterPro" id="IPR011766">
    <property type="entry name" value="TPP_enzyme_TPP-bd"/>
</dbReference>
<dbReference type="SUPFAM" id="SSF53323">
    <property type="entry name" value="Pyruvate-ferredoxin oxidoreductase, PFOR, domain III"/>
    <property type="match status" value="1"/>
</dbReference>
<feature type="binding site" evidence="12">
    <location>
        <position position="836"/>
    </location>
    <ligand>
        <name>[4Fe-4S] cluster</name>
        <dbReference type="ChEBI" id="CHEBI:49883"/>
        <label>3</label>
    </ligand>
</feature>
<dbReference type="FunFam" id="3.40.50.970:FF:000041">
    <property type="entry name" value="Pyruvate:ferredoxin (Flavodoxin) oxidoreductase"/>
    <property type="match status" value="1"/>
</dbReference>
<keyword evidence="4 12" id="KW-0479">Metal-binding</keyword>
<feature type="binding site" evidence="12">
    <location>
        <position position="742"/>
    </location>
    <ligand>
        <name>[4Fe-4S] cluster</name>
        <dbReference type="ChEBI" id="CHEBI:49883"/>
        <label>2</label>
    </ligand>
</feature>
<evidence type="ECO:0000256" key="8">
    <source>
        <dbReference type="ARBA" id="ARBA00023014"/>
    </source>
</evidence>
<dbReference type="InterPro" id="IPR019752">
    <property type="entry name" value="Pyrv/ketoisovalerate_OxRed_cat"/>
</dbReference>
<dbReference type="AlphaFoldDB" id="E6VT34"/>
<accession>E6VT34</accession>
<dbReference type="Gene3D" id="3.40.920.10">
    <property type="entry name" value="Pyruvate-ferredoxin oxidoreductase, PFOR, domain III"/>
    <property type="match status" value="1"/>
</dbReference>
<feature type="binding site" evidence="12">
    <location>
        <position position="689"/>
    </location>
    <ligand>
        <name>[4Fe-4S] cluster</name>
        <dbReference type="ChEBI" id="CHEBI:49883"/>
        <label>1</label>
    </ligand>
</feature>
<dbReference type="KEGG" id="das:Daes_1068"/>
<feature type="site" description="Important for catalytic activity" evidence="11">
    <location>
        <position position="63"/>
    </location>
</feature>
<feature type="binding site" evidence="12">
    <location>
        <position position="811"/>
    </location>
    <ligand>
        <name>[4Fe-4S] cluster</name>
        <dbReference type="ChEBI" id="CHEBI:49883"/>
        <label>3</label>
    </ligand>
</feature>
<evidence type="ECO:0000256" key="2">
    <source>
        <dbReference type="ARBA" id="ARBA00022448"/>
    </source>
</evidence>
<feature type="site" description="Important for catalytic activity" evidence="11">
    <location>
        <position position="991"/>
    </location>
</feature>
<keyword evidence="7 12" id="KW-0408">Iron</keyword>
<dbReference type="OrthoDB" id="9794954at2"/>
<feature type="site" description="Important for catalytic activity" evidence="11">
    <location>
        <position position="30"/>
    </location>
</feature>
<dbReference type="FunFam" id="3.40.920.10:FF:000001">
    <property type="entry name" value="Pyruvate:ferredoxin (Flavodoxin) oxidoreductase"/>
    <property type="match status" value="1"/>
</dbReference>
<dbReference type="PROSITE" id="PS00198">
    <property type="entry name" value="4FE4S_FER_1"/>
    <property type="match status" value="1"/>
</dbReference>
<dbReference type="NCBIfam" id="TIGR02176">
    <property type="entry name" value="pyruv_ox_red"/>
    <property type="match status" value="1"/>
</dbReference>
<dbReference type="Gene3D" id="3.30.70.20">
    <property type="match status" value="1"/>
</dbReference>
<evidence type="ECO:0000313" key="15">
    <source>
        <dbReference type="Proteomes" id="UP000002191"/>
    </source>
</evidence>
<dbReference type="SUPFAM" id="SSF52922">
    <property type="entry name" value="TK C-terminal domain-like"/>
    <property type="match status" value="1"/>
</dbReference>
<proteinExistence type="inferred from homology"/>
<dbReference type="eggNOG" id="COG1013">
    <property type="taxonomic scope" value="Bacteria"/>
</dbReference>
<dbReference type="FunFam" id="3.30.70.20:FF:000022">
    <property type="entry name" value="Pyruvate:ferredoxin (Flavodoxin) oxidoreductase"/>
    <property type="match status" value="1"/>
</dbReference>
<feature type="binding site" evidence="12">
    <location>
        <position position="745"/>
    </location>
    <ligand>
        <name>[4Fe-4S] cluster</name>
        <dbReference type="ChEBI" id="CHEBI:49883"/>
        <label>2</label>
    </ligand>
</feature>
<evidence type="ECO:0000256" key="9">
    <source>
        <dbReference type="PIRNR" id="PIRNR000159"/>
    </source>
</evidence>
<dbReference type="Pfam" id="PF10371">
    <property type="entry name" value="EKR"/>
    <property type="match status" value="1"/>
</dbReference>
<evidence type="ECO:0000256" key="11">
    <source>
        <dbReference type="PIRSR" id="PIRSR000159-2"/>
    </source>
</evidence>
<evidence type="ECO:0000256" key="3">
    <source>
        <dbReference type="ARBA" id="ARBA00022485"/>
    </source>
</evidence>
<keyword evidence="8 12" id="KW-0411">Iron-sulfur</keyword>
<feature type="binding site" evidence="10">
    <location>
        <begin position="986"/>
        <end position="991"/>
    </location>
    <ligand>
        <name>thiamine diphosphate</name>
        <dbReference type="ChEBI" id="CHEBI:58937"/>
    </ligand>
</feature>
<feature type="domain" description="4Fe-4S ferredoxin-type" evidence="13">
    <location>
        <begin position="677"/>
        <end position="706"/>
    </location>
</feature>
<dbReference type="GO" id="GO:0006979">
    <property type="term" value="P:response to oxidative stress"/>
    <property type="evidence" value="ECO:0007669"/>
    <property type="project" value="TreeGrafter"/>
</dbReference>
<dbReference type="STRING" id="643562.Daes_1068"/>
<dbReference type="GO" id="GO:0005506">
    <property type="term" value="F:iron ion binding"/>
    <property type="evidence" value="ECO:0007669"/>
    <property type="project" value="InterPro"/>
</dbReference>
<sequence length="1200" mass="128415">MSKMKTMDGNTAAAWVAYAMSETAAIYPITPSSTMGEIADEWAAQGRENIFGQKVRIRQLQSEAGAAGAVHGALAGGALTCTFTASQGLLLMIPNMYKIAGELLPGVFHVSARAIAAHALSIFGDHQDVMACRQTGFAMLASASVQEVMDLSLVAHLATVEAGVPFLSFFDGFRTSHEIQKVEVIDYADMKPLLNMDKVAAFRARSMNPEHPDIRGTAQNPDIYFQGREASNARYDVIPGIVEAYMTKVSALTGRSYKPFDYVGAPDAERVIIAMGSSCEVIEEAVNALCARGEKVGLIKVRLYRPFSVEHFLSVLPASAKTVAVLDRTKEPGALGDPLYQDVRTVFGEQGMDLTVLAGRYGLGSKEFTPAMVQAVYANMAAAEPVRHFTVGITDDVTKTSLAVPAVADTTPEGTVQCKFWGLGADGTVGANKQAIKIIGDNTNLYAQGYFAYDSKKSGGITISHLRFGEKPIQSSYLVTAADYIACHNPSYVHLYDVLDGIKEGGTFVLNCPWTAAQMEIELPAAMRRTIAQKGLKFYTVDAVKIAQQAGLGGRINMIMQTAFFKLADVIPFDQAVALLKDGIKKAYGKKGDKIVNMNNAAVDNAVDAIVEINVPAAWKTLADAAPVKRNEPEYVTKVMRPVLAQQGDTLPVSAFSLDGTMPVATSKFEKRGVAINVPEWIADNCIQCNQCAFVCPHSALRAVLADDAELKGAPASFATLEAKGKDVKGLSFRLQVNVLDCLGCGNCADICPSKDKALVMQPIATQTGAQVPNFEFSEAVAYKDAFKRDTVKGSQFRQSLMEFSGACSGCGETPYVKVLTQLFGERMVIANATGCSSIWGASAPTTPYCVNQDGHGPAWGNSLFEDAAEFGYGIDMALAHRRDHLARLAVTALESAQGELKTALAGWLANRDDAEGSAEWGGKLKTALTGATDPALAEIATMSDLFTKKSVWIFGGDGWAYDIGYGGVDHVLASGEDVNILVMDTEVYSNTGGQSSKATPLGSIAKFAAAGKTTGKKDLGRMAMTYGYVYVAQVAMGADKQQMLKAFREAEAYKGPSLIIAYAPCINQGIKKGMGKTQYEQKLAVDSGYWPLYRYNPTLADEGKNPFTLESKAPDGTLQEFLSGENRYAMLEKFHPEISKAFRAKIEKDYTTRYAILSHLAETDFSAAGAGEAQGDVAACDAGVSAESPGSGEPCDDGR</sequence>
<dbReference type="EC" id="1.2.7.1" evidence="9"/>
<feature type="binding site" evidence="10">
    <location>
        <position position="30"/>
    </location>
    <ligand>
        <name>pyruvate</name>
        <dbReference type="ChEBI" id="CHEBI:15361"/>
    </ligand>
</feature>
<dbReference type="CDD" id="cd07034">
    <property type="entry name" value="TPP_PYR_PFOR_IOR-alpha_like"/>
    <property type="match status" value="1"/>
</dbReference>
<dbReference type="Pfam" id="PF22338">
    <property type="entry name" value="Pyruv_OxRed_insertion"/>
    <property type="match status" value="1"/>
</dbReference>
<dbReference type="Pfam" id="PF01558">
    <property type="entry name" value="POR"/>
    <property type="match status" value="1"/>
</dbReference>
<dbReference type="SUPFAM" id="SSF54862">
    <property type="entry name" value="4Fe-4S ferredoxins"/>
    <property type="match status" value="1"/>
</dbReference>
<dbReference type="SMART" id="SM00890">
    <property type="entry name" value="EKR"/>
    <property type="match status" value="1"/>
</dbReference>
<feature type="binding site" evidence="12">
    <location>
        <position position="748"/>
    </location>
    <ligand>
        <name>[4Fe-4S] cluster</name>
        <dbReference type="ChEBI" id="CHEBI:49883"/>
        <label>2</label>
    </ligand>
</feature>
<dbReference type="Gene3D" id="3.40.50.920">
    <property type="match status" value="1"/>
</dbReference>
<dbReference type="InterPro" id="IPR033412">
    <property type="entry name" value="PFOR_II"/>
</dbReference>
<dbReference type="InterPro" id="IPR050722">
    <property type="entry name" value="Pyruvate:ferred/Flavod_OxRd"/>
</dbReference>
<protein>
    <recommendedName>
        <fullName evidence="9">Pyruvate:ferredoxin oxidoreductase</fullName>
        <ecNumber evidence="9">1.2.7.1</ecNumber>
    </recommendedName>
    <alternativeName>
        <fullName evidence="9">Pyruvate synthase</fullName>
    </alternativeName>
</protein>
<dbReference type="InterPro" id="IPR002869">
    <property type="entry name" value="Pyrv_flavodox_OxRed_cen"/>
</dbReference>
<feature type="binding site" evidence="12">
    <location>
        <position position="752"/>
    </location>
    <ligand>
        <name>[4Fe-4S] cluster</name>
        <dbReference type="ChEBI" id="CHEBI:49883"/>
        <label>1</label>
    </ligand>
</feature>
<dbReference type="PANTHER" id="PTHR32154:SF0">
    <property type="entry name" value="PYRUVATE-FLAVODOXIN OXIDOREDUCTASE-RELATED"/>
    <property type="match status" value="1"/>
</dbReference>
<dbReference type="InterPro" id="IPR017896">
    <property type="entry name" value="4Fe4S_Fe-S-bd"/>
</dbReference>
<feature type="binding site" evidence="10">
    <location>
        <begin position="957"/>
        <end position="960"/>
    </location>
    <ligand>
        <name>thiamine diphosphate</name>
        <dbReference type="ChEBI" id="CHEBI:58937"/>
    </ligand>
</feature>
<keyword evidence="14" id="KW-0670">Pyruvate</keyword>
<dbReference type="Gene3D" id="4.10.780.10">
    <property type="entry name" value="Pyruvate-flavodoxin oxidoreductase, EKR domain"/>
    <property type="match status" value="1"/>
</dbReference>
<reference evidence="15" key="1">
    <citation type="submission" date="2010-12" db="EMBL/GenBank/DDBJ databases">
        <title>Complete sequence of Desulfovibrio aespoeensis Aspo-2.</title>
        <authorList>
            <consortium name="US DOE Joint Genome Institute"/>
            <person name="Lucas S."/>
            <person name="Copeland A."/>
            <person name="Lapidus A."/>
            <person name="Cheng J.-F."/>
            <person name="Goodwin L."/>
            <person name="Pitluck S."/>
            <person name="Chertkov O."/>
            <person name="Misra M."/>
            <person name="Detter J.C."/>
            <person name="Han C."/>
            <person name="Tapia R."/>
            <person name="Land M."/>
            <person name="Hauser L."/>
            <person name="Kyrpides N."/>
            <person name="Ivanova N."/>
            <person name="Ovchinnikova G."/>
            <person name="Pedersen K."/>
            <person name="Jagevall S."/>
            <person name="Hazen T."/>
            <person name="Woyke T."/>
        </authorList>
    </citation>
    <scope>NUCLEOTIDE SEQUENCE [LARGE SCALE GENOMIC DNA]</scope>
    <source>
        <strain evidence="15">ATCC 700646 / DSM 10631 / Aspo-2</strain>
    </source>
</reference>
<feature type="binding site" evidence="12">
    <location>
        <position position="808"/>
    </location>
    <ligand>
        <name>[4Fe-4S] cluster</name>
        <dbReference type="ChEBI" id="CHEBI:49883"/>
        <label>3</label>
    </ligand>
</feature>
<dbReference type="InterPro" id="IPR002880">
    <property type="entry name" value="Pyrv_Fd/Flavodoxin_OxRdtase_N"/>
</dbReference>
<feature type="binding site" evidence="10">
    <location>
        <position position="63"/>
    </location>
    <ligand>
        <name>thiamine diphosphate</name>
        <dbReference type="ChEBI" id="CHEBI:58937"/>
    </ligand>
</feature>
<evidence type="ECO:0000256" key="12">
    <source>
        <dbReference type="PIRSR" id="PIRSR000159-50"/>
    </source>
</evidence>
<dbReference type="Gene3D" id="3.40.50.970">
    <property type="match status" value="2"/>
</dbReference>
<feature type="binding site" evidence="12">
    <location>
        <position position="696"/>
    </location>
    <ligand>
        <name>[4Fe-4S] cluster</name>
        <dbReference type="ChEBI" id="CHEBI:49883"/>
        <label>2</label>
    </ligand>
</feature>
<organism evidence="14 15">
    <name type="scientific">Pseudodesulfovibrio aespoeensis (strain ATCC 700646 / DSM 10631 / Aspo-2)</name>
    <name type="common">Desulfovibrio aespoeensis</name>
    <dbReference type="NCBI Taxonomy" id="643562"/>
    <lineage>
        <taxon>Bacteria</taxon>
        <taxon>Pseudomonadati</taxon>
        <taxon>Thermodesulfobacteriota</taxon>
        <taxon>Desulfovibrionia</taxon>
        <taxon>Desulfovibrionales</taxon>
        <taxon>Desulfovibrionaceae</taxon>
    </lineage>
</organism>
<evidence type="ECO:0000313" key="14">
    <source>
        <dbReference type="EMBL" id="ADU62084.1"/>
    </source>
</evidence>
<evidence type="ECO:0000256" key="10">
    <source>
        <dbReference type="PIRSR" id="PIRSR000159-1"/>
    </source>
</evidence>
<feature type="binding site" evidence="10">
    <location>
        <position position="813"/>
    </location>
    <ligand>
        <name>thiamine diphosphate</name>
        <dbReference type="ChEBI" id="CHEBI:58937"/>
    </ligand>
</feature>
<dbReference type="Pfam" id="PF01855">
    <property type="entry name" value="POR_N"/>
    <property type="match status" value="1"/>
</dbReference>
<dbReference type="InterPro" id="IPR029061">
    <property type="entry name" value="THDP-binding"/>
</dbReference>
<dbReference type="RefSeq" id="WP_013514015.1">
    <property type="nucleotide sequence ID" value="NC_014844.1"/>
</dbReference>
<evidence type="ECO:0000256" key="4">
    <source>
        <dbReference type="ARBA" id="ARBA00022723"/>
    </source>
</evidence>
<feature type="binding site" evidence="12">
    <location>
        <position position="1066"/>
    </location>
    <ligand>
        <name>[4Fe-4S] cluster</name>
        <dbReference type="ChEBI" id="CHEBI:49883"/>
        <label>3</label>
    </ligand>
</feature>
<dbReference type="HOGENOM" id="CLU_002569_0_0_7"/>
<evidence type="ECO:0000259" key="13">
    <source>
        <dbReference type="PROSITE" id="PS51379"/>
    </source>
</evidence>
<name>E6VT34_PSEA9</name>
<dbReference type="GO" id="GO:0030976">
    <property type="term" value="F:thiamine pyrophosphate binding"/>
    <property type="evidence" value="ECO:0007669"/>
    <property type="project" value="InterPro"/>
</dbReference>
<keyword evidence="15" id="KW-1185">Reference proteome</keyword>
<evidence type="ECO:0000256" key="5">
    <source>
        <dbReference type="ARBA" id="ARBA00022982"/>
    </source>
</evidence>
<comment type="cofactor">
    <cofactor evidence="12">
        <name>[4Fe-4S] cluster</name>
        <dbReference type="ChEBI" id="CHEBI:49883"/>
    </cofactor>
    <text evidence="12">Binds 3 [4Fe-4S] clusters per subunit.</text>
</comment>
<feature type="binding site" evidence="12">
    <location>
        <position position="686"/>
    </location>
    <ligand>
        <name>[4Fe-4S] cluster</name>
        <dbReference type="ChEBI" id="CHEBI:49883"/>
        <label>1</label>
    </ligand>
</feature>
<dbReference type="PIRSF" id="PIRSF000159">
    <property type="entry name" value="NifJ"/>
    <property type="match status" value="1"/>
</dbReference>
<feature type="domain" description="4Fe-4S ferredoxin-type" evidence="13">
    <location>
        <begin position="733"/>
        <end position="764"/>
    </location>
</feature>
<dbReference type="InterPro" id="IPR019456">
    <property type="entry name" value="Pyrv-flavodox_OxRtase_EKR"/>
</dbReference>